<evidence type="ECO:0000313" key="4">
    <source>
        <dbReference type="EMBL" id="MBC5665029.1"/>
    </source>
</evidence>
<dbReference type="Gene3D" id="1.20.1270.90">
    <property type="entry name" value="AF1782-like"/>
    <property type="match status" value="1"/>
</dbReference>
<dbReference type="InterPro" id="IPR026906">
    <property type="entry name" value="LRR_5"/>
</dbReference>
<proteinExistence type="predicted"/>
<dbReference type="InterPro" id="IPR038031">
    <property type="entry name" value="Tp47_mid_C_dom"/>
</dbReference>
<evidence type="ECO:0000259" key="3">
    <source>
        <dbReference type="Pfam" id="PF14889"/>
    </source>
</evidence>
<evidence type="ECO:0000313" key="5">
    <source>
        <dbReference type="Proteomes" id="UP000647235"/>
    </source>
</evidence>
<dbReference type="SUPFAM" id="SSF81986">
    <property type="entry name" value="Tp47 lipoprotein, middle and C-terminal domains"/>
    <property type="match status" value="1"/>
</dbReference>
<dbReference type="SUPFAM" id="SSF82220">
    <property type="entry name" value="Tp47 lipoprotein, N-terminal domain"/>
    <property type="match status" value="1"/>
</dbReference>
<feature type="domain" description="Penicillin-binding protein Tp47" evidence="2">
    <location>
        <begin position="229"/>
        <end position="383"/>
    </location>
</feature>
<dbReference type="Pfam" id="PF13306">
    <property type="entry name" value="LRR_5"/>
    <property type="match status" value="1"/>
</dbReference>
<dbReference type="Gene3D" id="2.30.30.470">
    <property type="entry name" value="Penicillin-binding protein Tp47, domain B"/>
    <property type="match status" value="1"/>
</dbReference>
<dbReference type="Pfam" id="PF14888">
    <property type="entry name" value="PBP-Tp47_c"/>
    <property type="match status" value="1"/>
</dbReference>
<dbReference type="RefSeq" id="WP_186855739.1">
    <property type="nucleotide sequence ID" value="NZ_JACOOY010000007.1"/>
</dbReference>
<dbReference type="EMBL" id="JACOOY010000007">
    <property type="protein sequence ID" value="MBC5665029.1"/>
    <property type="molecule type" value="Genomic_DNA"/>
</dbReference>
<dbReference type="InterPro" id="IPR038698">
    <property type="entry name" value="PBP_Tp47_domC_sf"/>
</dbReference>
<evidence type="ECO:0000259" key="2">
    <source>
        <dbReference type="Pfam" id="PF14888"/>
    </source>
</evidence>
<dbReference type="InterPro" id="IPR032675">
    <property type="entry name" value="LRR_dom_sf"/>
</dbReference>
<name>A0ABR7EWE1_9FIRM</name>
<sequence length="619" mass="67375">MKKANKTNSFAKRFFALAMALFLSFGLLPGITSKAADSADYKYVYAGLTWAEYWKSEGVYNATDTSSSTDADARGEYDKGGFDAVTRATTNHGLHRGSFQSMAVIQAENGEYVISYWKSAKRTVNDKEESVTYAVLSDGRLLILNRNKSISIYNNEADIAANATPSSTDTFKDYIVTGIKYVPVKVKVSDYDTFCKKYDVVENGETLKGGYSEGNLSAYDNLKANVTENTNGLKTAAYNASTDSFTFSARQTGTDSGIADTAQLTASDIEMTVKPADGAYGEFLRVDFNGNGYGALGSRMQAVKWTYYGNDSTYSKPVQTYGTKFAADNWMHKALGIQLGLTNSVRCQFPQGYDGTGYWTVTIYALGYADYSVNIQATADNIVVDDNTKGDDTHLKALVEKAEKLSENDYTAESWASFKTELDEAKEILANEDGSIQSVIDEAYSHLNAAINALVKKEAPKPTKPTNTVKKGNTYTIGNFKYTVTNATANGKGTVKLTKVVEKSASVNIPSTVNINKVSYRVTAVNAKVFANNTKVKKIVIPANVTSIGSKAFYNCKKVTSVTIKSTKLTTKNVGSKAFTKLGASNYKKTKVKVPASKLKSYKSVLVKKGLSKKIKITK</sequence>
<comment type="caution">
    <text evidence="4">The sequence shown here is derived from an EMBL/GenBank/DDBJ whole genome shotgun (WGS) entry which is preliminary data.</text>
</comment>
<feature type="signal peptide" evidence="1">
    <location>
        <begin position="1"/>
        <end position="35"/>
    </location>
</feature>
<accession>A0ABR7EWE1</accession>
<evidence type="ECO:0000256" key="1">
    <source>
        <dbReference type="SAM" id="SignalP"/>
    </source>
</evidence>
<organism evidence="4 5">
    <name type="scientific">Dorea hominis</name>
    <dbReference type="NCBI Taxonomy" id="2763040"/>
    <lineage>
        <taxon>Bacteria</taxon>
        <taxon>Bacillati</taxon>
        <taxon>Bacillota</taxon>
        <taxon>Clostridia</taxon>
        <taxon>Lachnospirales</taxon>
        <taxon>Lachnospiraceae</taxon>
        <taxon>Dorea</taxon>
    </lineage>
</organism>
<feature type="domain" description="Penicillin-binding protein Tp47" evidence="3">
    <location>
        <begin position="40"/>
        <end position="220"/>
    </location>
</feature>
<dbReference type="InterPro" id="IPR029221">
    <property type="entry name" value="PBP-Tp47_A"/>
</dbReference>
<dbReference type="Pfam" id="PF14889">
    <property type="entry name" value="PBP-Tp47_a"/>
    <property type="match status" value="1"/>
</dbReference>
<reference evidence="4 5" key="1">
    <citation type="submission" date="2020-08" db="EMBL/GenBank/DDBJ databases">
        <title>Genome public.</title>
        <authorList>
            <person name="Liu C."/>
            <person name="Sun Q."/>
        </authorList>
    </citation>
    <scope>NUCLEOTIDE SEQUENCE [LARGE SCALE GENOMIC DNA]</scope>
    <source>
        <strain evidence="4 5">NSJ-36</strain>
    </source>
</reference>
<dbReference type="InterPro" id="IPR029218">
    <property type="entry name" value="PBP-Tp47_dom_C"/>
</dbReference>
<keyword evidence="1" id="KW-0732">Signal</keyword>
<protein>
    <submittedName>
        <fullName evidence="4">Leucine-rich repeat protein</fullName>
    </submittedName>
</protein>
<dbReference type="Gene3D" id="2.60.40.1300">
    <property type="entry name" value="Penicillin-binding protein Tp47, domain C"/>
    <property type="match status" value="1"/>
</dbReference>
<feature type="chain" id="PRO_5046304215" evidence="1">
    <location>
        <begin position="36"/>
        <end position="619"/>
    </location>
</feature>
<dbReference type="Gene3D" id="3.30.1490.200">
    <property type="entry name" value="Penicillin-binding protein Tp47, domain A"/>
    <property type="match status" value="1"/>
</dbReference>
<dbReference type="Gene3D" id="3.80.10.10">
    <property type="entry name" value="Ribonuclease Inhibitor"/>
    <property type="match status" value="1"/>
</dbReference>
<keyword evidence="5" id="KW-1185">Reference proteome</keyword>
<dbReference type="InterPro" id="IPR036154">
    <property type="entry name" value="Tp47_N_sf"/>
</dbReference>
<dbReference type="Proteomes" id="UP000647235">
    <property type="component" value="Unassembled WGS sequence"/>
</dbReference>
<dbReference type="Pfam" id="PF07554">
    <property type="entry name" value="FIVAR"/>
    <property type="match status" value="1"/>
</dbReference>
<gene>
    <name evidence="4" type="ORF">H8S07_07020</name>
</gene>